<name>A0ABD0WE69_DENTH</name>
<evidence type="ECO:0000256" key="2">
    <source>
        <dbReference type="ARBA" id="ARBA00022529"/>
    </source>
</evidence>
<accession>A0ABD0WE69</accession>
<keyword evidence="2" id="KW-0929">Antimicrobial</keyword>
<evidence type="ECO:0000256" key="4">
    <source>
        <dbReference type="ARBA" id="ARBA00022821"/>
    </source>
</evidence>
<keyword evidence="3" id="KW-0295">Fungicide</keyword>
<protein>
    <recommendedName>
        <fullName evidence="7">Defensin-like protein</fullName>
    </recommendedName>
</protein>
<evidence type="ECO:0000313" key="6">
    <source>
        <dbReference type="Proteomes" id="UP001552299"/>
    </source>
</evidence>
<evidence type="ECO:0000313" key="5">
    <source>
        <dbReference type="EMBL" id="KAL0928963.1"/>
    </source>
</evidence>
<dbReference type="EMBL" id="JANQDX010000001">
    <property type="protein sequence ID" value="KAL0928963.1"/>
    <property type="molecule type" value="Genomic_DNA"/>
</dbReference>
<keyword evidence="4" id="KW-0611">Plant defense</keyword>
<evidence type="ECO:0000256" key="3">
    <source>
        <dbReference type="ARBA" id="ARBA00022577"/>
    </source>
</evidence>
<comment type="similarity">
    <text evidence="1">Belongs to the DEFL family.</text>
</comment>
<dbReference type="AlphaFoldDB" id="A0ABD0WE69"/>
<dbReference type="InterPro" id="IPR010851">
    <property type="entry name" value="DEFL"/>
</dbReference>
<evidence type="ECO:0000256" key="1">
    <source>
        <dbReference type="ARBA" id="ARBA00006722"/>
    </source>
</evidence>
<gene>
    <name evidence="5" type="ORF">M5K25_000901</name>
</gene>
<sequence>MAVGLGLFEVWRCGKWVAVVDGFIGLKWLFEMRDGRLQDFDLLKLSGGGSKTNETLFNLVLTMGVSFVRDKLLSRFAFARFTREDVRGFLRDFWYSTELTRTSEANIRVEMMAPKVEIRKKCTMIIKPESCDHTACTAWCRKKKNGFGLCIPNPVKNYSECFCAYPC</sequence>
<proteinExistence type="inferred from homology"/>
<keyword evidence="6" id="KW-1185">Reference proteome</keyword>
<dbReference type="GO" id="GO:0050832">
    <property type="term" value="P:defense response to fungus"/>
    <property type="evidence" value="ECO:0007669"/>
    <property type="project" value="UniProtKB-KW"/>
</dbReference>
<dbReference type="Proteomes" id="UP001552299">
    <property type="component" value="Unassembled WGS sequence"/>
</dbReference>
<reference evidence="5 6" key="1">
    <citation type="journal article" date="2024" name="Plant Biotechnol. J.">
        <title>Dendrobium thyrsiflorum genome and its molecular insights into genes involved in important horticultural traits.</title>
        <authorList>
            <person name="Chen B."/>
            <person name="Wang J.Y."/>
            <person name="Zheng P.J."/>
            <person name="Li K.L."/>
            <person name="Liang Y.M."/>
            <person name="Chen X.F."/>
            <person name="Zhang C."/>
            <person name="Zhao X."/>
            <person name="He X."/>
            <person name="Zhang G.Q."/>
            <person name="Liu Z.J."/>
            <person name="Xu Q."/>
        </authorList>
    </citation>
    <scope>NUCLEOTIDE SEQUENCE [LARGE SCALE GENOMIC DNA]</scope>
    <source>
        <strain evidence="5">GZMU011</strain>
    </source>
</reference>
<evidence type="ECO:0008006" key="7">
    <source>
        <dbReference type="Google" id="ProtNLM"/>
    </source>
</evidence>
<dbReference type="GO" id="GO:0031640">
    <property type="term" value="P:killing of cells of another organism"/>
    <property type="evidence" value="ECO:0007669"/>
    <property type="project" value="UniProtKB-KW"/>
</dbReference>
<organism evidence="5 6">
    <name type="scientific">Dendrobium thyrsiflorum</name>
    <name type="common">Pinecone-like raceme dendrobium</name>
    <name type="synonym">Orchid</name>
    <dbReference type="NCBI Taxonomy" id="117978"/>
    <lineage>
        <taxon>Eukaryota</taxon>
        <taxon>Viridiplantae</taxon>
        <taxon>Streptophyta</taxon>
        <taxon>Embryophyta</taxon>
        <taxon>Tracheophyta</taxon>
        <taxon>Spermatophyta</taxon>
        <taxon>Magnoliopsida</taxon>
        <taxon>Liliopsida</taxon>
        <taxon>Asparagales</taxon>
        <taxon>Orchidaceae</taxon>
        <taxon>Epidendroideae</taxon>
        <taxon>Malaxideae</taxon>
        <taxon>Dendrobiinae</taxon>
        <taxon>Dendrobium</taxon>
    </lineage>
</organism>
<comment type="caution">
    <text evidence="5">The sequence shown here is derived from an EMBL/GenBank/DDBJ whole genome shotgun (WGS) entry which is preliminary data.</text>
</comment>
<dbReference type="Pfam" id="PF07333">
    <property type="entry name" value="SLR1-BP"/>
    <property type="match status" value="1"/>
</dbReference>